<dbReference type="InterPro" id="IPR002656">
    <property type="entry name" value="Acyl_transf_3_dom"/>
</dbReference>
<dbReference type="PANTHER" id="PTHR23028">
    <property type="entry name" value="ACETYLTRANSFERASE"/>
    <property type="match status" value="1"/>
</dbReference>
<dbReference type="Pfam" id="PF01757">
    <property type="entry name" value="Acyl_transf_3"/>
    <property type="match status" value="1"/>
</dbReference>
<keyword evidence="3" id="KW-0012">Acyltransferase</keyword>
<dbReference type="Proteomes" id="UP000325641">
    <property type="component" value="Chromosome"/>
</dbReference>
<evidence type="ECO:0000259" key="2">
    <source>
        <dbReference type="Pfam" id="PF01757"/>
    </source>
</evidence>
<dbReference type="GO" id="GO:0016747">
    <property type="term" value="F:acyltransferase activity, transferring groups other than amino-acyl groups"/>
    <property type="evidence" value="ECO:0007669"/>
    <property type="project" value="InterPro"/>
</dbReference>
<proteinExistence type="predicted"/>
<dbReference type="InterPro" id="IPR050879">
    <property type="entry name" value="Acyltransferase_3"/>
</dbReference>
<evidence type="ECO:0000313" key="3">
    <source>
        <dbReference type="EMBL" id="QFI72345.1"/>
    </source>
</evidence>
<feature type="transmembrane region" description="Helical" evidence="1">
    <location>
        <begin position="217"/>
        <end position="236"/>
    </location>
</feature>
<evidence type="ECO:0000313" key="4">
    <source>
        <dbReference type="Proteomes" id="UP000325641"/>
    </source>
</evidence>
<dbReference type="KEGG" id="bbet:F8237_08085"/>
<feature type="transmembrane region" description="Helical" evidence="1">
    <location>
        <begin position="94"/>
        <end position="120"/>
    </location>
</feature>
<sequence length="394" mass="42868">MPVHKPKAHYVPLDSVRGLAALCVVVHHFVGSETLYTVLPNRAWIDVAFFHNSWLCVDLFFVLSGIVISMSYVKSEFGGFDFRDFVARRIARIYPLHLAMLLAFLSFRLMKLGLVAIGVLHFAPPEIAVNNYVSFVVNLLLLQASGIISYLSWNGPSWSISAEFYTYLVFAAVVLAAQAARSIRLVYALSVLLVVGSLGIILFVLRMESLDFHYQFGIIRCVLSFFLGVLTVRAVTMVRPGASPLLQSVVQIGAAATAIVIISVVGWLPAISFVAPVVFAILLGSLMVFPHRPLPELLTVKPLVWLGKRSYSIYMVHALVLVLLEYFARGVGAARFQSLDGLLPGLPASVLLVGFVGAVLALSNLTYATIEMPGSRLVLGLLRPGPAKSLAAAE</sequence>
<keyword evidence="3" id="KW-0808">Transferase</keyword>
<feature type="transmembrane region" description="Helical" evidence="1">
    <location>
        <begin position="311"/>
        <end position="328"/>
    </location>
</feature>
<dbReference type="OrthoDB" id="9796461at2"/>
<feature type="transmembrane region" description="Helical" evidence="1">
    <location>
        <begin position="248"/>
        <end position="268"/>
    </location>
</feature>
<keyword evidence="1" id="KW-0472">Membrane</keyword>
<feature type="transmembrane region" description="Helical" evidence="1">
    <location>
        <begin position="132"/>
        <end position="152"/>
    </location>
</feature>
<feature type="transmembrane region" description="Helical" evidence="1">
    <location>
        <begin position="273"/>
        <end position="291"/>
    </location>
</feature>
<feature type="transmembrane region" description="Helical" evidence="1">
    <location>
        <begin position="50"/>
        <end position="73"/>
    </location>
</feature>
<feature type="domain" description="Acyltransferase 3" evidence="2">
    <location>
        <begin position="13"/>
        <end position="356"/>
    </location>
</feature>
<keyword evidence="1" id="KW-0812">Transmembrane</keyword>
<dbReference type="AlphaFoldDB" id="A0A5P6P2D1"/>
<gene>
    <name evidence="3" type="ORF">F8237_08085</name>
</gene>
<dbReference type="RefSeq" id="WP_151643529.1">
    <property type="nucleotide sequence ID" value="NZ_CP044543.1"/>
</dbReference>
<feature type="transmembrane region" description="Helical" evidence="1">
    <location>
        <begin position="186"/>
        <end position="205"/>
    </location>
</feature>
<protein>
    <submittedName>
        <fullName evidence="3">Acyltransferase</fullName>
    </submittedName>
</protein>
<accession>A0A5P6P2D1</accession>
<feature type="transmembrane region" description="Helical" evidence="1">
    <location>
        <begin position="164"/>
        <end position="180"/>
    </location>
</feature>
<organism evidence="3 4">
    <name type="scientific">Bradyrhizobium betae</name>
    <dbReference type="NCBI Taxonomy" id="244734"/>
    <lineage>
        <taxon>Bacteria</taxon>
        <taxon>Pseudomonadati</taxon>
        <taxon>Pseudomonadota</taxon>
        <taxon>Alphaproteobacteria</taxon>
        <taxon>Hyphomicrobiales</taxon>
        <taxon>Nitrobacteraceae</taxon>
        <taxon>Bradyrhizobium</taxon>
    </lineage>
</organism>
<dbReference type="EMBL" id="CP044543">
    <property type="protein sequence ID" value="QFI72345.1"/>
    <property type="molecule type" value="Genomic_DNA"/>
</dbReference>
<dbReference type="GO" id="GO:0000271">
    <property type="term" value="P:polysaccharide biosynthetic process"/>
    <property type="evidence" value="ECO:0007669"/>
    <property type="project" value="TreeGrafter"/>
</dbReference>
<dbReference type="PANTHER" id="PTHR23028:SF131">
    <property type="entry name" value="BLR2367 PROTEIN"/>
    <property type="match status" value="1"/>
</dbReference>
<evidence type="ECO:0000256" key="1">
    <source>
        <dbReference type="SAM" id="Phobius"/>
    </source>
</evidence>
<reference evidence="4" key="1">
    <citation type="submission" date="2019-10" db="EMBL/GenBank/DDBJ databases">
        <title>Complete Genome Sequence of Bradyrhizobium betae type strain PL7HG1T.</title>
        <authorList>
            <person name="Bromfield E.S.P."/>
            <person name="Cloutier S."/>
        </authorList>
    </citation>
    <scope>NUCLEOTIDE SEQUENCE [LARGE SCALE GENOMIC DNA]</scope>
    <source>
        <strain evidence="4">PL7HG1</strain>
    </source>
</reference>
<feature type="transmembrane region" description="Helical" evidence="1">
    <location>
        <begin position="349"/>
        <end position="370"/>
    </location>
</feature>
<dbReference type="GO" id="GO:0016020">
    <property type="term" value="C:membrane"/>
    <property type="evidence" value="ECO:0007669"/>
    <property type="project" value="TreeGrafter"/>
</dbReference>
<name>A0A5P6P2D1_9BRAD</name>
<keyword evidence="1" id="KW-1133">Transmembrane helix</keyword>